<gene>
    <name evidence="2" type="ORF">TM35_000011270</name>
</gene>
<dbReference type="GeneID" id="39980588"/>
<dbReference type="OrthoDB" id="271468at2759"/>
<feature type="region of interest" description="Disordered" evidence="1">
    <location>
        <begin position="104"/>
        <end position="123"/>
    </location>
</feature>
<evidence type="ECO:0000256" key="1">
    <source>
        <dbReference type="SAM" id="MobiDB-lite"/>
    </source>
</evidence>
<feature type="region of interest" description="Disordered" evidence="1">
    <location>
        <begin position="169"/>
        <end position="194"/>
    </location>
</feature>
<feature type="compositionally biased region" description="Basic and acidic residues" evidence="1">
    <location>
        <begin position="245"/>
        <end position="257"/>
    </location>
</feature>
<evidence type="ECO:0000313" key="3">
    <source>
        <dbReference type="Proteomes" id="UP000192257"/>
    </source>
</evidence>
<accession>A0A1X0P9W7</accession>
<reference evidence="2 3" key="1">
    <citation type="submission" date="2017-03" db="EMBL/GenBank/DDBJ databases">
        <title>An alternative strategy for trypanosome survival in the mammalian bloodstream revealed through genome and transcriptome analysis of the ubiquitous bovine parasite Trypanosoma (Megatrypanum) theileri.</title>
        <authorList>
            <person name="Kelly S."/>
            <person name="Ivens A."/>
            <person name="Mott A."/>
            <person name="O'Neill E."/>
            <person name="Emms D."/>
            <person name="Macleod O."/>
            <person name="Voorheis P."/>
            <person name="Matthews J."/>
            <person name="Matthews K."/>
            <person name="Carrington M."/>
        </authorList>
    </citation>
    <scope>NUCLEOTIDE SEQUENCE [LARGE SCALE GENOMIC DNA]</scope>
    <source>
        <strain evidence="2">Edinburgh</strain>
    </source>
</reference>
<feature type="region of interest" description="Disordered" evidence="1">
    <location>
        <begin position="334"/>
        <end position="359"/>
    </location>
</feature>
<proteinExistence type="predicted"/>
<keyword evidence="3" id="KW-1185">Reference proteome</keyword>
<feature type="compositionally biased region" description="Basic residues" evidence="1">
    <location>
        <begin position="341"/>
        <end position="359"/>
    </location>
</feature>
<comment type="caution">
    <text evidence="2">The sequence shown here is derived from an EMBL/GenBank/DDBJ whole genome shotgun (WGS) entry which is preliminary data.</text>
</comment>
<evidence type="ECO:0000313" key="2">
    <source>
        <dbReference type="EMBL" id="ORC93250.1"/>
    </source>
</evidence>
<organism evidence="2 3">
    <name type="scientific">Trypanosoma theileri</name>
    <dbReference type="NCBI Taxonomy" id="67003"/>
    <lineage>
        <taxon>Eukaryota</taxon>
        <taxon>Discoba</taxon>
        <taxon>Euglenozoa</taxon>
        <taxon>Kinetoplastea</taxon>
        <taxon>Metakinetoplastina</taxon>
        <taxon>Trypanosomatida</taxon>
        <taxon>Trypanosomatidae</taxon>
        <taxon>Trypanosoma</taxon>
    </lineage>
</organism>
<feature type="compositionally biased region" description="Basic and acidic residues" evidence="1">
    <location>
        <begin position="227"/>
        <end position="236"/>
    </location>
</feature>
<dbReference type="VEuPathDB" id="TriTrypDB:TM35_000011270"/>
<name>A0A1X0P9W7_9TRYP</name>
<dbReference type="AlphaFoldDB" id="A0A1X0P9W7"/>
<dbReference type="EMBL" id="NBCO01000001">
    <property type="protein sequence ID" value="ORC93250.1"/>
    <property type="molecule type" value="Genomic_DNA"/>
</dbReference>
<protein>
    <submittedName>
        <fullName evidence="2">Uncharacterized protein</fullName>
    </submittedName>
</protein>
<feature type="compositionally biased region" description="Basic and acidic residues" evidence="1">
    <location>
        <begin position="180"/>
        <end position="190"/>
    </location>
</feature>
<sequence>MNEFKSNGDAGIKNDANVVYSDRLMHSECGITPAYGVEVRESRPHIHPQRFELGKEMQQRGKKHIDPQHMNLSDDAKREEGRYGKRHLQVGNNRTTTVEMGQQTTAPVRRGEGPRSKTISTSMQLSEARLRQIAKDPRYNQAASELLQHRGDPSIVHEEERLSRRVASEKYAQGSSARCAELRDQKRSDDLGSPAVAIKTRVPFALDASTPRADNVTVHRSAYYRNAESKQQERPRSSGLHSHRQLQDHVELSKNEYPDPPAVGVRVTPRFGHRPATAQTRPATCLDEEALRRAKARCHQSSHSRMPDFIFGAPQPLEAPRPTLRGITEERWKAAEERTAQRRTGRAMAHQSHKRTALW</sequence>
<dbReference type="Proteomes" id="UP000192257">
    <property type="component" value="Unassembled WGS sequence"/>
</dbReference>
<feature type="region of interest" description="Disordered" evidence="1">
    <location>
        <begin position="224"/>
        <end position="261"/>
    </location>
</feature>
<dbReference type="RefSeq" id="XP_028887316.1">
    <property type="nucleotide sequence ID" value="XM_029020808.1"/>
</dbReference>